<evidence type="ECO:0000256" key="1">
    <source>
        <dbReference type="SAM" id="Phobius"/>
    </source>
</evidence>
<dbReference type="Pfam" id="PF08308">
    <property type="entry name" value="PEGA"/>
    <property type="match status" value="1"/>
</dbReference>
<evidence type="ECO:0000259" key="2">
    <source>
        <dbReference type="Pfam" id="PF08308"/>
    </source>
</evidence>
<proteinExistence type="predicted"/>
<feature type="transmembrane region" description="Helical" evidence="1">
    <location>
        <begin position="12"/>
        <end position="34"/>
    </location>
</feature>
<sequence>MEYPGSYFTRPWRIILLIFFIGFFLTLTPIILLYSVGYSYDWQNGLLKKTGGLSIDILPADTSVSLDGVKLNEKMPIRLKNITSRKYDLSLSSPNYYSWQKEIEVKDKETIYIKEISLLKQNSPEKISSDLPEILSLSPNGNYLAYAIKKTDTDNDNKNTYLIFILENSTGNNQLIELPTIGNLPQMQWSGDEKYLAIAPDSTTNDNIFIISTADKKLTWQIITSDKSAVTKFAWQDSPGQQIFFSTKKEIFIANPTNARVTSVSKNDFLDWQTENNQIWTIQLSSTTDKYVITKDTFGFATEFATFNVDKEIDKQIILPEILAAHAGQILLQIRPGDVLIVNQNEQYPIKADHWRLAPYNDWWLFWTSYEINTYTSGQPPYLLTRSGEGLRDVWPLDHYNTLGLVWNKRVEALFPYYSVSHNLLDYPVENSTADSFHKILYFSGTLKDERGLWKLPY</sequence>
<dbReference type="SUPFAM" id="SSF82171">
    <property type="entry name" value="DPP6 N-terminal domain-like"/>
    <property type="match status" value="1"/>
</dbReference>
<dbReference type="InterPro" id="IPR013229">
    <property type="entry name" value="PEGA"/>
</dbReference>
<dbReference type="AlphaFoldDB" id="A0A1F6PCQ7"/>
<accession>A0A1F6PCQ7</accession>
<dbReference type="Proteomes" id="UP000178254">
    <property type="component" value="Unassembled WGS sequence"/>
</dbReference>
<comment type="caution">
    <text evidence="3">The sequence shown here is derived from an EMBL/GenBank/DDBJ whole genome shotgun (WGS) entry which is preliminary data.</text>
</comment>
<dbReference type="STRING" id="1798709.A2538_03695"/>
<reference evidence="3 4" key="1">
    <citation type="journal article" date="2016" name="Nat. Commun.">
        <title>Thousands of microbial genomes shed light on interconnected biogeochemical processes in an aquifer system.</title>
        <authorList>
            <person name="Anantharaman K."/>
            <person name="Brown C.T."/>
            <person name="Hug L.A."/>
            <person name="Sharon I."/>
            <person name="Castelle C.J."/>
            <person name="Probst A.J."/>
            <person name="Thomas B.C."/>
            <person name="Singh A."/>
            <person name="Wilkins M.J."/>
            <person name="Karaoz U."/>
            <person name="Brodie E.L."/>
            <person name="Williams K.H."/>
            <person name="Hubbard S.S."/>
            <person name="Banfield J.F."/>
        </authorList>
    </citation>
    <scope>NUCLEOTIDE SEQUENCE [LARGE SCALE GENOMIC DNA]</scope>
</reference>
<dbReference type="EMBL" id="MFRE01000015">
    <property type="protein sequence ID" value="OGH93941.1"/>
    <property type="molecule type" value="Genomic_DNA"/>
</dbReference>
<keyword evidence="1" id="KW-0472">Membrane</keyword>
<organism evidence="3 4">
    <name type="scientific">Candidatus Magasanikbacteria bacterium RIFOXYD2_FULL_41_14</name>
    <dbReference type="NCBI Taxonomy" id="1798709"/>
    <lineage>
        <taxon>Bacteria</taxon>
        <taxon>Candidatus Magasanikiibacteriota</taxon>
    </lineage>
</organism>
<evidence type="ECO:0000313" key="3">
    <source>
        <dbReference type="EMBL" id="OGH93941.1"/>
    </source>
</evidence>
<dbReference type="Gene3D" id="2.120.10.30">
    <property type="entry name" value="TolB, C-terminal domain"/>
    <property type="match status" value="1"/>
</dbReference>
<keyword evidence="1" id="KW-0812">Transmembrane</keyword>
<dbReference type="InterPro" id="IPR011042">
    <property type="entry name" value="6-blade_b-propeller_TolB-like"/>
</dbReference>
<gene>
    <name evidence="3" type="ORF">A2538_03695</name>
</gene>
<evidence type="ECO:0000313" key="4">
    <source>
        <dbReference type="Proteomes" id="UP000178254"/>
    </source>
</evidence>
<protein>
    <recommendedName>
        <fullName evidence="2">PEGA domain-containing protein</fullName>
    </recommendedName>
</protein>
<feature type="domain" description="PEGA" evidence="2">
    <location>
        <begin position="51"/>
        <end position="113"/>
    </location>
</feature>
<name>A0A1F6PCQ7_9BACT</name>
<keyword evidence="1" id="KW-1133">Transmembrane helix</keyword>